<feature type="compositionally biased region" description="Low complexity" evidence="1">
    <location>
        <begin position="15"/>
        <end position="28"/>
    </location>
</feature>
<name>A0A0M3IYU3_ANISI</name>
<dbReference type="Proteomes" id="UP000267096">
    <property type="component" value="Unassembled WGS sequence"/>
</dbReference>
<proteinExistence type="predicted"/>
<sequence length="36" mass="3694">MNLSTTNAFHLATPSHSSSSAASSSSSATVIKEEVR</sequence>
<organism evidence="4">
    <name type="scientific">Anisakis simplex</name>
    <name type="common">Herring worm</name>
    <dbReference type="NCBI Taxonomy" id="6269"/>
    <lineage>
        <taxon>Eukaryota</taxon>
        <taxon>Metazoa</taxon>
        <taxon>Ecdysozoa</taxon>
        <taxon>Nematoda</taxon>
        <taxon>Chromadorea</taxon>
        <taxon>Rhabditida</taxon>
        <taxon>Spirurina</taxon>
        <taxon>Ascaridomorpha</taxon>
        <taxon>Ascaridoidea</taxon>
        <taxon>Anisakidae</taxon>
        <taxon>Anisakis</taxon>
        <taxon>Anisakis simplex complex</taxon>
    </lineage>
</organism>
<evidence type="ECO:0000256" key="1">
    <source>
        <dbReference type="SAM" id="MobiDB-lite"/>
    </source>
</evidence>
<protein>
    <submittedName>
        <fullName evidence="2 4">Uncharacterized protein</fullName>
    </submittedName>
</protein>
<dbReference type="WBParaSite" id="ASIM_0000042201-mRNA-1">
    <property type="protein sequence ID" value="ASIM_0000042201-mRNA-1"/>
    <property type="gene ID" value="ASIM_0000042201"/>
</dbReference>
<evidence type="ECO:0000313" key="4">
    <source>
        <dbReference type="WBParaSite" id="ASIM_0000042201-mRNA-1"/>
    </source>
</evidence>
<reference evidence="4" key="1">
    <citation type="submission" date="2017-02" db="UniProtKB">
        <authorList>
            <consortium name="WormBaseParasite"/>
        </authorList>
    </citation>
    <scope>IDENTIFICATION</scope>
</reference>
<evidence type="ECO:0000313" key="2">
    <source>
        <dbReference type="EMBL" id="VDK17596.1"/>
    </source>
</evidence>
<reference evidence="2 3" key="2">
    <citation type="submission" date="2018-11" db="EMBL/GenBank/DDBJ databases">
        <authorList>
            <consortium name="Pathogen Informatics"/>
        </authorList>
    </citation>
    <scope>NUCLEOTIDE SEQUENCE [LARGE SCALE GENOMIC DNA]</scope>
</reference>
<dbReference type="EMBL" id="UYRR01000171">
    <property type="protein sequence ID" value="VDK17596.1"/>
    <property type="molecule type" value="Genomic_DNA"/>
</dbReference>
<accession>A0A0M3IYU3</accession>
<gene>
    <name evidence="2" type="ORF">ASIM_LOCUS326</name>
</gene>
<keyword evidence="3" id="KW-1185">Reference proteome</keyword>
<feature type="region of interest" description="Disordered" evidence="1">
    <location>
        <begin position="1"/>
        <end position="36"/>
    </location>
</feature>
<dbReference type="AlphaFoldDB" id="A0A0M3IYU3"/>
<evidence type="ECO:0000313" key="3">
    <source>
        <dbReference type="Proteomes" id="UP000267096"/>
    </source>
</evidence>